<dbReference type="InterPro" id="IPR011032">
    <property type="entry name" value="GroES-like_sf"/>
</dbReference>
<evidence type="ECO:0000256" key="1">
    <source>
        <dbReference type="ARBA" id="ARBA00022857"/>
    </source>
</evidence>
<name>A0AAD7GZZ9_MYCRO</name>
<dbReference type="InterPro" id="IPR013154">
    <property type="entry name" value="ADH-like_N"/>
</dbReference>
<dbReference type="AlphaFoldDB" id="A0AAD7GZZ9"/>
<dbReference type="SUPFAM" id="SSF50129">
    <property type="entry name" value="GroES-like"/>
    <property type="match status" value="1"/>
</dbReference>
<dbReference type="PANTHER" id="PTHR44154">
    <property type="entry name" value="QUINONE OXIDOREDUCTASE"/>
    <property type="match status" value="1"/>
</dbReference>
<evidence type="ECO:0000313" key="4">
    <source>
        <dbReference type="Proteomes" id="UP001221757"/>
    </source>
</evidence>
<dbReference type="EMBL" id="JARKIE010000003">
    <property type="protein sequence ID" value="KAJ7709032.1"/>
    <property type="molecule type" value="Genomic_DNA"/>
</dbReference>
<dbReference type="PANTHER" id="PTHR44154:SF1">
    <property type="entry name" value="QUINONE OXIDOREDUCTASE"/>
    <property type="match status" value="1"/>
</dbReference>
<dbReference type="Gene3D" id="3.90.180.10">
    <property type="entry name" value="Medium-chain alcohol dehydrogenases, catalytic domain"/>
    <property type="match status" value="1"/>
</dbReference>
<dbReference type="Pfam" id="PF08240">
    <property type="entry name" value="ADH_N"/>
    <property type="match status" value="1"/>
</dbReference>
<protein>
    <recommendedName>
        <fullName evidence="2">Alcohol dehydrogenase-like N-terminal domain-containing protein</fullName>
    </recommendedName>
</protein>
<accession>A0AAD7GZZ9</accession>
<feature type="domain" description="Alcohol dehydrogenase-like N-terminal" evidence="2">
    <location>
        <begin position="33"/>
        <end position="85"/>
    </location>
</feature>
<dbReference type="InterPro" id="IPR051603">
    <property type="entry name" value="Zinc-ADH_QOR/CCCR"/>
</dbReference>
<reference evidence="3" key="1">
    <citation type="submission" date="2023-03" db="EMBL/GenBank/DDBJ databases">
        <title>Massive genome expansion in bonnet fungi (Mycena s.s.) driven by repeated elements and novel gene families across ecological guilds.</title>
        <authorList>
            <consortium name="Lawrence Berkeley National Laboratory"/>
            <person name="Harder C.B."/>
            <person name="Miyauchi S."/>
            <person name="Viragh M."/>
            <person name="Kuo A."/>
            <person name="Thoen E."/>
            <person name="Andreopoulos B."/>
            <person name="Lu D."/>
            <person name="Skrede I."/>
            <person name="Drula E."/>
            <person name="Henrissat B."/>
            <person name="Morin E."/>
            <person name="Kohler A."/>
            <person name="Barry K."/>
            <person name="LaButti K."/>
            <person name="Morin E."/>
            <person name="Salamov A."/>
            <person name="Lipzen A."/>
            <person name="Mereny Z."/>
            <person name="Hegedus B."/>
            <person name="Baldrian P."/>
            <person name="Stursova M."/>
            <person name="Weitz H."/>
            <person name="Taylor A."/>
            <person name="Grigoriev I.V."/>
            <person name="Nagy L.G."/>
            <person name="Martin F."/>
            <person name="Kauserud H."/>
        </authorList>
    </citation>
    <scope>NUCLEOTIDE SEQUENCE</scope>
    <source>
        <strain evidence="3">CBHHK067</strain>
    </source>
</reference>
<evidence type="ECO:0000259" key="2">
    <source>
        <dbReference type="Pfam" id="PF08240"/>
    </source>
</evidence>
<dbReference type="Proteomes" id="UP001221757">
    <property type="component" value="Unassembled WGS sequence"/>
</dbReference>
<organism evidence="3 4">
    <name type="scientific">Mycena rosella</name>
    <name type="common">Pink bonnet</name>
    <name type="synonym">Agaricus rosellus</name>
    <dbReference type="NCBI Taxonomy" id="1033263"/>
    <lineage>
        <taxon>Eukaryota</taxon>
        <taxon>Fungi</taxon>
        <taxon>Dikarya</taxon>
        <taxon>Basidiomycota</taxon>
        <taxon>Agaricomycotina</taxon>
        <taxon>Agaricomycetes</taxon>
        <taxon>Agaricomycetidae</taxon>
        <taxon>Agaricales</taxon>
        <taxon>Marasmiineae</taxon>
        <taxon>Mycenaceae</taxon>
        <taxon>Mycena</taxon>
    </lineage>
</organism>
<evidence type="ECO:0000313" key="3">
    <source>
        <dbReference type="EMBL" id="KAJ7709032.1"/>
    </source>
</evidence>
<keyword evidence="4" id="KW-1185">Reference proteome</keyword>
<keyword evidence="1" id="KW-0521">NADP</keyword>
<proteinExistence type="predicted"/>
<gene>
    <name evidence="3" type="ORF">B0H17DRAFT_1124800</name>
</gene>
<sequence length="167" mass="18466">MSQLALVYKSAAHSSAQGNNVIKSRPIPEPINGHVQVRVEAAGVVPIDYKIYDYGLGFVHKYPTVPGIDAAGEVTKLGPGVGKFKSVTVSLLWAIRISRKASATETEARFNSTPWPTSESRLRLFSGSCENIRVLNIISRMWRCKPDLTRAQFHRLTQPLILALLRP</sequence>
<comment type="caution">
    <text evidence="3">The sequence shown here is derived from an EMBL/GenBank/DDBJ whole genome shotgun (WGS) entry which is preliminary data.</text>
</comment>